<name>A0A0A8ZL95_ARUDO</name>
<feature type="transmembrane region" description="Helical" evidence="1">
    <location>
        <begin position="12"/>
        <end position="38"/>
    </location>
</feature>
<keyword evidence="1" id="KW-0472">Membrane</keyword>
<proteinExistence type="predicted"/>
<evidence type="ECO:0000313" key="2">
    <source>
        <dbReference type="EMBL" id="JAD37525.1"/>
    </source>
</evidence>
<dbReference type="AlphaFoldDB" id="A0A0A8ZL95"/>
<keyword evidence="1" id="KW-0812">Transmembrane</keyword>
<keyword evidence="1" id="KW-1133">Transmembrane helix</keyword>
<reference evidence="2" key="1">
    <citation type="submission" date="2014-09" db="EMBL/GenBank/DDBJ databases">
        <authorList>
            <person name="Magalhaes I.L.F."/>
            <person name="Oliveira U."/>
            <person name="Santos F.R."/>
            <person name="Vidigal T.H.D.A."/>
            <person name="Brescovit A.D."/>
            <person name="Santos A.J."/>
        </authorList>
    </citation>
    <scope>NUCLEOTIDE SEQUENCE</scope>
    <source>
        <tissue evidence="2">Shoot tissue taken approximately 20 cm above the soil surface</tissue>
    </source>
</reference>
<sequence length="39" mass="4508">MFISKEKYRMHLISALISYAACNTKVCVALMMPFYAFIT</sequence>
<evidence type="ECO:0000256" key="1">
    <source>
        <dbReference type="SAM" id="Phobius"/>
    </source>
</evidence>
<reference evidence="2" key="2">
    <citation type="journal article" date="2015" name="Data Brief">
        <title>Shoot transcriptome of the giant reed, Arundo donax.</title>
        <authorList>
            <person name="Barrero R.A."/>
            <person name="Guerrero F.D."/>
            <person name="Moolhuijzen P."/>
            <person name="Goolsby J.A."/>
            <person name="Tidwell J."/>
            <person name="Bellgard S.E."/>
            <person name="Bellgard M.I."/>
        </authorList>
    </citation>
    <scope>NUCLEOTIDE SEQUENCE</scope>
    <source>
        <tissue evidence="2">Shoot tissue taken approximately 20 cm above the soil surface</tissue>
    </source>
</reference>
<protein>
    <submittedName>
        <fullName evidence="2">Uncharacterized protein</fullName>
    </submittedName>
</protein>
<organism evidence="2">
    <name type="scientific">Arundo donax</name>
    <name type="common">Giant reed</name>
    <name type="synonym">Donax arundinaceus</name>
    <dbReference type="NCBI Taxonomy" id="35708"/>
    <lineage>
        <taxon>Eukaryota</taxon>
        <taxon>Viridiplantae</taxon>
        <taxon>Streptophyta</taxon>
        <taxon>Embryophyta</taxon>
        <taxon>Tracheophyta</taxon>
        <taxon>Spermatophyta</taxon>
        <taxon>Magnoliopsida</taxon>
        <taxon>Liliopsida</taxon>
        <taxon>Poales</taxon>
        <taxon>Poaceae</taxon>
        <taxon>PACMAD clade</taxon>
        <taxon>Arundinoideae</taxon>
        <taxon>Arundineae</taxon>
        <taxon>Arundo</taxon>
    </lineage>
</organism>
<dbReference type="EMBL" id="GBRH01260370">
    <property type="protein sequence ID" value="JAD37525.1"/>
    <property type="molecule type" value="Transcribed_RNA"/>
</dbReference>
<accession>A0A0A8ZL95</accession>